<sequence length="64" mass="6806">MTILYADDDIVAVDKPPGWPRMPRWVGPGRRCSVAWPPLVTGSPRQASTSGRASCIALTSAPQG</sequence>
<gene>
    <name evidence="1" type="ORF">I553_9900</name>
</gene>
<dbReference type="EMBL" id="JAOB01000090">
    <property type="protein sequence ID" value="EUA08843.1"/>
    <property type="molecule type" value="Genomic_DNA"/>
</dbReference>
<dbReference type="PATRIC" id="fig|1299334.3.peg.9393"/>
<proteinExistence type="predicted"/>
<name>X7YQT7_MYCXE</name>
<accession>X7YQT7</accession>
<dbReference type="AlphaFoldDB" id="X7YQT7"/>
<reference evidence="1" key="1">
    <citation type="submission" date="2014-01" db="EMBL/GenBank/DDBJ databases">
        <authorList>
            <person name="Brown-Elliot B."/>
            <person name="Wallace R."/>
            <person name="Lenaerts A."/>
            <person name="Ordway D."/>
            <person name="DeGroote M.A."/>
            <person name="Parker T."/>
            <person name="Sizemore C."/>
            <person name="Tallon L.J."/>
            <person name="Sadzewicz L.K."/>
            <person name="Sengamalay N."/>
            <person name="Fraser C.M."/>
            <person name="Hine E."/>
            <person name="Shefchek K.A."/>
            <person name="Das S.P."/>
            <person name="Tettelin H."/>
        </authorList>
    </citation>
    <scope>NUCLEOTIDE SEQUENCE [LARGE SCALE GENOMIC DNA]</scope>
    <source>
        <strain evidence="1">4042</strain>
    </source>
</reference>
<organism evidence="1">
    <name type="scientific">Mycobacterium xenopi 4042</name>
    <dbReference type="NCBI Taxonomy" id="1299334"/>
    <lineage>
        <taxon>Bacteria</taxon>
        <taxon>Bacillati</taxon>
        <taxon>Actinomycetota</taxon>
        <taxon>Actinomycetes</taxon>
        <taxon>Mycobacteriales</taxon>
        <taxon>Mycobacteriaceae</taxon>
        <taxon>Mycobacterium</taxon>
    </lineage>
</organism>
<comment type="caution">
    <text evidence="1">The sequence shown here is derived from an EMBL/GenBank/DDBJ whole genome shotgun (WGS) entry which is preliminary data.</text>
</comment>
<protein>
    <submittedName>
        <fullName evidence="1">Putative pseudouridine synthase</fullName>
    </submittedName>
</protein>
<evidence type="ECO:0000313" key="1">
    <source>
        <dbReference type="EMBL" id="EUA08843.1"/>
    </source>
</evidence>